<sequence>FFSFCLCSVHWFDPKLFFMHPNNLQSNSKLKETLP</sequence>
<name>A0A1B8XYF4_XENTR</name>
<evidence type="ECO:0000313" key="1">
    <source>
        <dbReference type="EMBL" id="OCA15712.1"/>
    </source>
</evidence>
<dbReference type="EMBL" id="KV460752">
    <property type="protein sequence ID" value="OCA15712.1"/>
    <property type="molecule type" value="Genomic_DNA"/>
</dbReference>
<protein>
    <submittedName>
        <fullName evidence="1">Uncharacterized protein</fullName>
    </submittedName>
</protein>
<dbReference type="AlphaFoldDB" id="A0A1B8XYF4"/>
<reference evidence="1" key="3">
    <citation type="submission" date="2016-05" db="EMBL/GenBank/DDBJ databases">
        <title>WGS assembly of Xenopus tropicalis.</title>
        <authorList>
            <person name="Sessions A."/>
            <person name="Jenkins J."/>
            <person name="Mitros T."/>
            <person name="Lyons J.T."/>
            <person name="Dichmann D.S."/>
            <person name="Robert J."/>
            <person name="Harland R.M."/>
            <person name="Rokhsar D.S."/>
        </authorList>
    </citation>
    <scope>NUCLEOTIDE SEQUENCE</scope>
    <source>
        <strain evidence="1">Nigerian</strain>
    </source>
</reference>
<accession>A0A1B8XYF4</accession>
<reference evidence="1" key="2">
    <citation type="journal article" date="2010" name="Science">
        <title>The genome of the Western clawed frog Xenopus tropicalis.</title>
        <authorList>
            <person name="Hellsten U."/>
            <person name="Harland R.M."/>
            <person name="Gilchrist M.J."/>
            <person name="Hendrix D."/>
            <person name="Jurka J."/>
            <person name="Kapitonov V."/>
            <person name="Ovcharenko I."/>
            <person name="Putnam N.H."/>
            <person name="Shu S."/>
            <person name="Taher L."/>
            <person name="Blitz I.L."/>
            <person name="Blumberg B."/>
            <person name="Dichmann D.S."/>
            <person name="Dubchak I."/>
            <person name="Amaya E."/>
            <person name="Detter J.C."/>
            <person name="Fletcher R."/>
            <person name="Gerhard D.S."/>
            <person name="Goodstein D."/>
            <person name="Graves T."/>
            <person name="Grigoriev I.V."/>
            <person name="Grimwood J."/>
            <person name="Kawashima T."/>
            <person name="Lindquist E."/>
            <person name="Lucas S.M."/>
            <person name="Mead P.E."/>
            <person name="Mitros T."/>
            <person name="Ogino H."/>
            <person name="Ohta Y."/>
            <person name="Poliakov A.V."/>
            <person name="Pollet N."/>
            <person name="Robert J."/>
            <person name="Salamov A."/>
            <person name="Sater A.K."/>
            <person name="Schmutz J."/>
            <person name="Terry A."/>
            <person name="Vize P.D."/>
            <person name="Warren W.C."/>
            <person name="Wells D."/>
            <person name="Wills A."/>
            <person name="Wilson R.K."/>
            <person name="Zimmerman L.B."/>
            <person name="Zorn A.M."/>
            <person name="Grainger R."/>
            <person name="Grammer T."/>
            <person name="Khokha M.K."/>
            <person name="Richardson P.M."/>
            <person name="Rokhsar D.S."/>
        </authorList>
    </citation>
    <scope>NUCLEOTIDE SEQUENCE [LARGE SCALE GENOMIC DNA]</scope>
    <source>
        <strain evidence="1">Nigerian</strain>
    </source>
</reference>
<proteinExistence type="predicted"/>
<gene>
    <name evidence="1" type="ORF">XENTR_v900293591mg</name>
</gene>
<reference evidence="1" key="1">
    <citation type="submission" date="2009-11" db="EMBL/GenBank/DDBJ databases">
        <authorList>
            <consortium name="US DOE Joint Genome Institute (JGI-PGF)"/>
            <person name="Ottilar R."/>
            <person name="Schmutz J."/>
            <person name="Salamov A."/>
            <person name="Cheng J.F."/>
            <person name="Lucas S."/>
            <person name="Pitluck S."/>
            <person name="Gundlach H."/>
            <person name="Guo Y."/>
            <person name="Haberer G."/>
            <person name="Nasrallah J."/>
            <person name="Mayer K.F.X."/>
            <person name="van de Peer Y."/>
            <person name="Weigel D."/>
            <person name="Grigoriev I.V."/>
        </authorList>
    </citation>
    <scope>NUCLEOTIDE SEQUENCE</scope>
    <source>
        <strain evidence="1">Nigerian</strain>
    </source>
</reference>
<feature type="non-terminal residue" evidence="1">
    <location>
        <position position="1"/>
    </location>
</feature>
<organism evidence="1">
    <name type="scientific">Xenopus tropicalis</name>
    <name type="common">Western clawed frog</name>
    <name type="synonym">Silurana tropicalis</name>
    <dbReference type="NCBI Taxonomy" id="8364"/>
    <lineage>
        <taxon>Eukaryota</taxon>
        <taxon>Metazoa</taxon>
        <taxon>Chordata</taxon>
        <taxon>Craniata</taxon>
        <taxon>Vertebrata</taxon>
        <taxon>Euteleostomi</taxon>
        <taxon>Amphibia</taxon>
        <taxon>Batrachia</taxon>
        <taxon>Anura</taxon>
        <taxon>Pipoidea</taxon>
        <taxon>Pipidae</taxon>
        <taxon>Xenopodinae</taxon>
        <taxon>Xenopus</taxon>
        <taxon>Silurana</taxon>
    </lineage>
</organism>